<organism evidence="1 2">
    <name type="scientific">Bacillus thuringiensis</name>
    <dbReference type="NCBI Taxonomy" id="1428"/>
    <lineage>
        <taxon>Bacteria</taxon>
        <taxon>Bacillati</taxon>
        <taxon>Bacillota</taxon>
        <taxon>Bacilli</taxon>
        <taxon>Bacillales</taxon>
        <taxon>Bacillaceae</taxon>
        <taxon>Bacillus</taxon>
        <taxon>Bacillus cereus group</taxon>
    </lineage>
</organism>
<dbReference type="PANTHER" id="PTHR32305:SF15">
    <property type="entry name" value="PROTEIN RHSA-RELATED"/>
    <property type="match status" value="1"/>
</dbReference>
<dbReference type="AlphaFoldDB" id="A0A4R4BEF2"/>
<dbReference type="Proteomes" id="UP000295285">
    <property type="component" value="Unassembled WGS sequence"/>
</dbReference>
<accession>A0A4R4BEF2</accession>
<dbReference type="InterPro" id="IPR022385">
    <property type="entry name" value="Rhs_assc_core"/>
</dbReference>
<evidence type="ECO:0000313" key="1">
    <source>
        <dbReference type="EMBL" id="TCW53091.1"/>
    </source>
</evidence>
<reference evidence="1 2" key="1">
    <citation type="submission" date="2019-03" db="EMBL/GenBank/DDBJ databases">
        <title>Above-ground endophytic microbial communities from plants in different locations in the United States.</title>
        <authorList>
            <person name="Frank C."/>
        </authorList>
    </citation>
    <scope>NUCLEOTIDE SEQUENCE [LARGE SCALE GENOMIC DNA]</scope>
    <source>
        <strain evidence="1 2">LP_2_YM</strain>
    </source>
</reference>
<dbReference type="RefSeq" id="WP_131933837.1">
    <property type="nucleotide sequence ID" value="NZ_SMDF01000012.1"/>
</dbReference>
<dbReference type="NCBIfam" id="TIGR03696">
    <property type="entry name" value="Rhs_assc_core"/>
    <property type="match status" value="1"/>
</dbReference>
<proteinExistence type="predicted"/>
<sequence length="942" mass="107079">MNTTSIYSGTPTISVIDNRGLQVRTLEYNRVIDGDPIDEYITGNTYTLLGNLDSSMDPRLFSQYQNNSSILPNMRYSTSLKDNVLCTESVDAGRKTQLFDIEGRLTWFMDANHTQTTMEYDVIGRPIAVLEKQEGIGIPKYRERFIYGESEIDAQANNLCGQLVRHYDTAGRSEIKSFSIFGMPLYQSRQLLKNIDQPSNWSVDGESTWIDFLDADTYDTSWQYDVQGKKAAQIDAKGNLQRVTYNVVGQPKAVSLTLQGQTEQSIANWIEYNAAGQVQRTEAGNGILTEYIYEESTQRLMRKKDSRELSSGKREVLQVYCYEYDPVGNILSISNESDTVRIYRNQVIVPKRQYTYDALYQLVSSSGREADSFRQQQSFPSLITPIPLDDSQYVNYFEKYNYDRAGNLIKLSHKGASQYTTDISIDDTSNRGIWKRENETPNIIDTFDKAGNQNFLLPGIPMEWDTRNQLCRVNMVVREEEANDRENYIYDGLGMRLVKRYIRKTKNTTQTDTTVYLPGLELRKRQTGENVTELLHVVTVDTEIVQVKILHWEDGTQPNGIENDQYRYSISDHLGSSMLELDRQGQIISKEEFYPYGGTALWAARTEVEANYKTIRYSGKELDATGLYYYGYRYYMPWLGRWLNPDPAGTVDGMNLYRMVGNNPINSIDEMGLQEKPNVFTLTSSDVTEIETQTDLSNMKINLSSIKMDNTDAKWNDIRENFDDIATKLVKIAVNYENAYKKQIEGYSKKQSEKAMKAFGPAVAVAYNLNSKKYHVAINQSSGKLPEKMDARIEDLVPDQMPEVVRNIYREKTKGAGSHAEVYASNSALLDNSNTKPEDLIVYVNRVNSRAKEPAEIRPFITCPDCGYVLGGWDALVTLPGVLEGLKAPEVSEGPASLLNPENLIGLIALIPEDLNIKMISNNTEYWKSKSINNNYGREMAA</sequence>
<dbReference type="PANTHER" id="PTHR32305">
    <property type="match status" value="1"/>
</dbReference>
<dbReference type="Gene3D" id="2.180.10.10">
    <property type="entry name" value="RHS repeat-associated core"/>
    <property type="match status" value="1"/>
</dbReference>
<protein>
    <submittedName>
        <fullName evidence="1">Insecticidal toxin complex protein TccC</fullName>
    </submittedName>
</protein>
<dbReference type="InterPro" id="IPR050708">
    <property type="entry name" value="T6SS_VgrG/RHS"/>
</dbReference>
<name>A0A4R4BEF2_BACTU</name>
<dbReference type="EMBL" id="SMDG01000012">
    <property type="protein sequence ID" value="TCW53091.1"/>
    <property type="molecule type" value="Genomic_DNA"/>
</dbReference>
<comment type="caution">
    <text evidence="1">The sequence shown here is derived from an EMBL/GenBank/DDBJ whole genome shotgun (WGS) entry which is preliminary data.</text>
</comment>
<evidence type="ECO:0000313" key="2">
    <source>
        <dbReference type="Proteomes" id="UP000295285"/>
    </source>
</evidence>
<gene>
    <name evidence="1" type="ORF">EC910_11240</name>
</gene>